<dbReference type="Gene3D" id="3.40.605.10">
    <property type="entry name" value="Aldehyde Dehydrogenase, Chain A, domain 1"/>
    <property type="match status" value="1"/>
</dbReference>
<reference evidence="3" key="1">
    <citation type="journal article" date="2014" name="Int. J. Syst. Evol. Microbiol.">
        <title>Complete genome sequence of Corynebacterium casei LMG S-19264T (=DSM 44701T), isolated from a smear-ripened cheese.</title>
        <authorList>
            <consortium name="US DOE Joint Genome Institute (JGI-PGF)"/>
            <person name="Walter F."/>
            <person name="Albersmeier A."/>
            <person name="Kalinowski J."/>
            <person name="Ruckert C."/>
        </authorList>
    </citation>
    <scope>NUCLEOTIDE SEQUENCE</scope>
    <source>
        <strain evidence="3">CGMCC 4.7201</strain>
    </source>
</reference>
<evidence type="ECO:0000313" key="3">
    <source>
        <dbReference type="EMBL" id="GGO92119.1"/>
    </source>
</evidence>
<evidence type="ECO:0000256" key="1">
    <source>
        <dbReference type="ARBA" id="ARBA00023002"/>
    </source>
</evidence>
<dbReference type="InterPro" id="IPR015590">
    <property type="entry name" value="Aldehyde_DH_dom"/>
</dbReference>
<sequence>MAGAIHAGTVFINTPNPLDASAPWGGFKSSGRGREMPSSAIDLYTEVKSVWTSLS</sequence>
<comment type="caution">
    <text evidence="3">The sequence shown here is derived from an EMBL/GenBank/DDBJ whole genome shotgun (WGS) entry which is preliminary data.</text>
</comment>
<proteinExistence type="predicted"/>
<dbReference type="Pfam" id="PF00171">
    <property type="entry name" value="Aldedh"/>
    <property type="match status" value="1"/>
</dbReference>
<dbReference type="InterPro" id="IPR016161">
    <property type="entry name" value="Ald_DH/histidinol_DH"/>
</dbReference>
<dbReference type="SUPFAM" id="SSF53720">
    <property type="entry name" value="ALDH-like"/>
    <property type="match status" value="1"/>
</dbReference>
<feature type="domain" description="Aldehyde dehydrogenase" evidence="2">
    <location>
        <begin position="2"/>
        <end position="50"/>
    </location>
</feature>
<dbReference type="Proteomes" id="UP000641932">
    <property type="component" value="Unassembled WGS sequence"/>
</dbReference>
<dbReference type="GO" id="GO:0016620">
    <property type="term" value="F:oxidoreductase activity, acting on the aldehyde or oxo group of donors, NAD or NADP as acceptor"/>
    <property type="evidence" value="ECO:0007669"/>
    <property type="project" value="InterPro"/>
</dbReference>
<dbReference type="InterPro" id="IPR016163">
    <property type="entry name" value="Ald_DH_C"/>
</dbReference>
<gene>
    <name evidence="3" type="ORF">GCM10012280_41580</name>
</gene>
<dbReference type="PANTHER" id="PTHR11699">
    <property type="entry name" value="ALDEHYDE DEHYDROGENASE-RELATED"/>
    <property type="match status" value="1"/>
</dbReference>
<keyword evidence="1" id="KW-0560">Oxidoreductase</keyword>
<evidence type="ECO:0000259" key="2">
    <source>
        <dbReference type="Pfam" id="PF00171"/>
    </source>
</evidence>
<organism evidence="3 4">
    <name type="scientific">Wenjunlia tyrosinilytica</name>
    <dbReference type="NCBI Taxonomy" id="1544741"/>
    <lineage>
        <taxon>Bacteria</taxon>
        <taxon>Bacillati</taxon>
        <taxon>Actinomycetota</taxon>
        <taxon>Actinomycetes</taxon>
        <taxon>Kitasatosporales</taxon>
        <taxon>Streptomycetaceae</taxon>
        <taxon>Wenjunlia</taxon>
    </lineage>
</organism>
<dbReference type="EMBL" id="BMMS01000017">
    <property type="protein sequence ID" value="GGO92119.1"/>
    <property type="molecule type" value="Genomic_DNA"/>
</dbReference>
<name>A0A918DZQ2_9ACTN</name>
<reference evidence="3" key="2">
    <citation type="submission" date="2020-09" db="EMBL/GenBank/DDBJ databases">
        <authorList>
            <person name="Sun Q."/>
            <person name="Zhou Y."/>
        </authorList>
    </citation>
    <scope>NUCLEOTIDE SEQUENCE</scope>
    <source>
        <strain evidence="3">CGMCC 4.7201</strain>
    </source>
</reference>
<dbReference type="Gene3D" id="3.40.309.10">
    <property type="entry name" value="Aldehyde Dehydrogenase, Chain A, domain 2"/>
    <property type="match status" value="1"/>
</dbReference>
<accession>A0A918DZQ2</accession>
<dbReference type="RefSeq" id="WP_229698620.1">
    <property type="nucleotide sequence ID" value="NZ_BMMS01000017.1"/>
</dbReference>
<protein>
    <recommendedName>
        <fullName evidence="2">Aldehyde dehydrogenase domain-containing protein</fullName>
    </recommendedName>
</protein>
<dbReference type="AlphaFoldDB" id="A0A918DZQ2"/>
<keyword evidence="4" id="KW-1185">Reference proteome</keyword>
<evidence type="ECO:0000313" key="4">
    <source>
        <dbReference type="Proteomes" id="UP000641932"/>
    </source>
</evidence>
<dbReference type="InterPro" id="IPR016162">
    <property type="entry name" value="Ald_DH_N"/>
</dbReference>